<dbReference type="RefSeq" id="WP_086283766.1">
    <property type="nucleotide sequence ID" value="NZ_NGMO01000001.1"/>
</dbReference>
<keyword evidence="2" id="KW-1185">Reference proteome</keyword>
<evidence type="ECO:0000313" key="2">
    <source>
        <dbReference type="Proteomes" id="UP000194933"/>
    </source>
</evidence>
<dbReference type="AlphaFoldDB" id="A0A2C9XQ84"/>
<protein>
    <submittedName>
        <fullName evidence="1">Uncharacterized protein</fullName>
    </submittedName>
</protein>
<dbReference type="EMBL" id="NGMO01000001">
    <property type="protein sequence ID" value="OTP12355.1"/>
    <property type="molecule type" value="Genomic_DNA"/>
</dbReference>
<evidence type="ECO:0000313" key="1">
    <source>
        <dbReference type="EMBL" id="OTP12355.1"/>
    </source>
</evidence>
<name>A0A2C9XQ84_9ENTE</name>
<proteinExistence type="predicted"/>
<accession>A0A2C9XQ84</accession>
<organism evidence="1 2">
    <name type="scientific">Candidatus Enterococcus wittei</name>
    <dbReference type="NCBI Taxonomy" id="1987383"/>
    <lineage>
        <taxon>Bacteria</taxon>
        <taxon>Bacillati</taxon>
        <taxon>Bacillota</taxon>
        <taxon>Bacilli</taxon>
        <taxon>Lactobacillales</taxon>
        <taxon>Enterococcaceae</taxon>
        <taxon>Enterococcus</taxon>
    </lineage>
</organism>
<reference evidence="1 2" key="1">
    <citation type="submission" date="2017-05" db="EMBL/GenBank/DDBJ databases">
        <title>The Genome Sequence of Enterococcus sp. 10A9_DIV0425.</title>
        <authorList>
            <consortium name="The Broad Institute Genomics Platform"/>
            <consortium name="The Broad Institute Genomic Center for Infectious Diseases"/>
            <person name="Earl A."/>
            <person name="Manson A."/>
            <person name="Schwartman J."/>
            <person name="Gilmore M."/>
            <person name="Abouelleil A."/>
            <person name="Cao P."/>
            <person name="Chapman S."/>
            <person name="Cusick C."/>
            <person name="Shea T."/>
            <person name="Young S."/>
            <person name="Neafsey D."/>
            <person name="Nusbaum C."/>
            <person name="Birren B."/>
        </authorList>
    </citation>
    <scope>NUCLEOTIDE SEQUENCE [LARGE SCALE GENOMIC DNA]</scope>
    <source>
        <strain evidence="1 2">10A9_DIV0425</strain>
    </source>
</reference>
<comment type="caution">
    <text evidence="1">The sequence shown here is derived from an EMBL/GenBank/DDBJ whole genome shotgun (WGS) entry which is preliminary data.</text>
</comment>
<sequence length="49" mass="5533">MTFTKTNMDYRVAFNTATNRFIAIDASNEEHVAFGITIEQAIKALHESN</sequence>
<gene>
    <name evidence="1" type="ORF">A5844_000588</name>
</gene>
<dbReference type="Proteomes" id="UP000194933">
    <property type="component" value="Unassembled WGS sequence"/>
</dbReference>